<gene>
    <name evidence="2" type="primary">BnaA09g26190D</name>
    <name evidence="2" type="ORF">GSBRNA2T00034942001</name>
</gene>
<keyword evidence="3" id="KW-1185">Reference proteome</keyword>
<reference evidence="2 3" key="1">
    <citation type="journal article" date="2014" name="Science">
        <title>Plant genetics. Early allopolyploid evolution in the post-Neolithic Brassica napus oilseed genome.</title>
        <authorList>
            <person name="Chalhoub B."/>
            <person name="Denoeud F."/>
            <person name="Liu S."/>
            <person name="Parkin I.A."/>
            <person name="Tang H."/>
            <person name="Wang X."/>
            <person name="Chiquet J."/>
            <person name="Belcram H."/>
            <person name="Tong C."/>
            <person name="Samans B."/>
            <person name="Correa M."/>
            <person name="Da Silva C."/>
            <person name="Just J."/>
            <person name="Falentin C."/>
            <person name="Koh C.S."/>
            <person name="Le Clainche I."/>
            <person name="Bernard M."/>
            <person name="Bento P."/>
            <person name="Noel B."/>
            <person name="Labadie K."/>
            <person name="Alberti A."/>
            <person name="Charles M."/>
            <person name="Arnaud D."/>
            <person name="Guo H."/>
            <person name="Daviaud C."/>
            <person name="Alamery S."/>
            <person name="Jabbari K."/>
            <person name="Zhao M."/>
            <person name="Edger P.P."/>
            <person name="Chelaifa H."/>
            <person name="Tack D."/>
            <person name="Lassalle G."/>
            <person name="Mestiri I."/>
            <person name="Schnel N."/>
            <person name="Le Paslier M.C."/>
            <person name="Fan G."/>
            <person name="Renault V."/>
            <person name="Bayer P.E."/>
            <person name="Golicz A.A."/>
            <person name="Manoli S."/>
            <person name="Lee T.H."/>
            <person name="Thi V.H."/>
            <person name="Chalabi S."/>
            <person name="Hu Q."/>
            <person name="Fan C."/>
            <person name="Tollenaere R."/>
            <person name="Lu Y."/>
            <person name="Battail C."/>
            <person name="Shen J."/>
            <person name="Sidebottom C.H."/>
            <person name="Wang X."/>
            <person name="Canaguier A."/>
            <person name="Chauveau A."/>
            <person name="Berard A."/>
            <person name="Deniot G."/>
            <person name="Guan M."/>
            <person name="Liu Z."/>
            <person name="Sun F."/>
            <person name="Lim Y.P."/>
            <person name="Lyons E."/>
            <person name="Town C.D."/>
            <person name="Bancroft I."/>
            <person name="Wang X."/>
            <person name="Meng J."/>
            <person name="Ma J."/>
            <person name="Pires J.C."/>
            <person name="King G.J."/>
            <person name="Brunel D."/>
            <person name="Delourme R."/>
            <person name="Renard M."/>
            <person name="Aury J.M."/>
            <person name="Adams K.L."/>
            <person name="Batley J."/>
            <person name="Snowdon R.J."/>
            <person name="Tost J."/>
            <person name="Edwards D."/>
            <person name="Zhou Y."/>
            <person name="Hua W."/>
            <person name="Sharpe A.G."/>
            <person name="Paterson A.H."/>
            <person name="Guan C."/>
            <person name="Wincker P."/>
        </authorList>
    </citation>
    <scope>NUCLEOTIDE SEQUENCE [LARGE SCALE GENOMIC DNA]</scope>
    <source>
        <strain evidence="3">cv. Darmor-bzh</strain>
    </source>
</reference>
<dbReference type="Gramene" id="CDY26268">
    <property type="protein sequence ID" value="CDY26268"/>
    <property type="gene ID" value="GSBRNA2T00034942001"/>
</dbReference>
<sequence length="161" mass="17407">MVFPFKLVVLSWRWRRVTLCLVIPPADLEAGPCLNQNAFASSSSSSSSSFINGGCCGSSEPPEIVAASPSSAAFTGALGLAVSSVEVVARAEKVESRELFFIQRVSVRLKPSIRAGRFGDRGSGPWTSERASWKTPIEHFVFLVAPRPIFYGFARLITVVL</sequence>
<evidence type="ECO:0000313" key="2">
    <source>
        <dbReference type="EMBL" id="CDY26268.1"/>
    </source>
</evidence>
<proteinExistence type="predicted"/>
<protein>
    <submittedName>
        <fullName evidence="2">BnaA09g26190D protein</fullName>
    </submittedName>
</protein>
<dbReference type="EMBL" id="LK032187">
    <property type="protein sequence ID" value="CDY26268.1"/>
    <property type="molecule type" value="Genomic_DNA"/>
</dbReference>
<feature type="signal peptide" evidence="1">
    <location>
        <begin position="1"/>
        <end position="19"/>
    </location>
</feature>
<evidence type="ECO:0000256" key="1">
    <source>
        <dbReference type="SAM" id="SignalP"/>
    </source>
</evidence>
<dbReference type="PaxDb" id="3708-A0A078GNQ2"/>
<organism evidence="2 3">
    <name type="scientific">Brassica napus</name>
    <name type="common">Rape</name>
    <dbReference type="NCBI Taxonomy" id="3708"/>
    <lineage>
        <taxon>Eukaryota</taxon>
        <taxon>Viridiplantae</taxon>
        <taxon>Streptophyta</taxon>
        <taxon>Embryophyta</taxon>
        <taxon>Tracheophyta</taxon>
        <taxon>Spermatophyta</taxon>
        <taxon>Magnoliopsida</taxon>
        <taxon>eudicotyledons</taxon>
        <taxon>Gunneridae</taxon>
        <taxon>Pentapetalae</taxon>
        <taxon>rosids</taxon>
        <taxon>malvids</taxon>
        <taxon>Brassicales</taxon>
        <taxon>Brassicaceae</taxon>
        <taxon>Brassiceae</taxon>
        <taxon>Brassica</taxon>
    </lineage>
</organism>
<dbReference type="Proteomes" id="UP000028999">
    <property type="component" value="Unassembled WGS sequence"/>
</dbReference>
<feature type="chain" id="PRO_5001736197" evidence="1">
    <location>
        <begin position="20"/>
        <end position="161"/>
    </location>
</feature>
<accession>A0A078GNQ2</accession>
<name>A0A078GNQ2_BRANA</name>
<evidence type="ECO:0000313" key="3">
    <source>
        <dbReference type="Proteomes" id="UP000028999"/>
    </source>
</evidence>
<dbReference type="AlphaFoldDB" id="A0A078GNQ2"/>
<keyword evidence="1" id="KW-0732">Signal</keyword>